<evidence type="ECO:0000313" key="4">
    <source>
        <dbReference type="EMBL" id="KCW69430.1"/>
    </source>
</evidence>
<dbReference type="KEGG" id="egr:104449749"/>
<feature type="domain" description="Gfo/Idh/MocA-like oxidoreductase N-terminal" evidence="2">
    <location>
        <begin position="6"/>
        <end position="125"/>
    </location>
</feature>
<sequence length="360" mass="38814">MGHDPVRFGIIGCAGIARKLCRAIALAPNATLHALASRSIEKARSFAAANGLSGAVKLYGSYGDVLDDPLVDAVYLPLPTSLRAAWAVSAARKGKHVLLEKPTAVDAAELDRILEACEASGVQFMDGTMWLHHPRTEKMMEIVSDPGRFGELNSINSMSMFTPSGEFFENNIRVKPDLDSLGALGDLGWYCISAFLWAACYKLPSAVSALPDVTRNSAGVILSCSAVLYWGSAHETAATFHCSFLAHVSMDFAIIGSNGSLHLKDFTIPIEEGSASFEFTPGAKFADLHIGWNVKPEKVLVPTQLPQEALMIREFASLVQGIRNSGCSPERKWPEISRKTQLVLDAVKKSIDGGCILVHL</sequence>
<dbReference type="AlphaFoldDB" id="A0A059BUZ2"/>
<feature type="domain" description="GFO/IDH/MocA-like oxidoreductase" evidence="3">
    <location>
        <begin position="145"/>
        <end position="261"/>
    </location>
</feature>
<protein>
    <submittedName>
        <fullName evidence="4">Uncharacterized protein</fullName>
    </submittedName>
</protein>
<dbReference type="InterPro" id="IPR036291">
    <property type="entry name" value="NAD(P)-bd_dom_sf"/>
</dbReference>
<name>A0A059BUZ2_EUCGR</name>
<dbReference type="STRING" id="71139.A0A059BUZ2"/>
<evidence type="ECO:0000259" key="3">
    <source>
        <dbReference type="Pfam" id="PF22725"/>
    </source>
</evidence>
<dbReference type="OMA" id="NIAWRAW"/>
<dbReference type="Gramene" id="KCW69430">
    <property type="protein sequence ID" value="KCW69430"/>
    <property type="gene ID" value="EUGRSUZ_F02894"/>
</dbReference>
<dbReference type="SUPFAM" id="SSF55347">
    <property type="entry name" value="Glyceraldehyde-3-phosphate dehydrogenase-like, C-terminal domain"/>
    <property type="match status" value="1"/>
</dbReference>
<reference evidence="4" key="1">
    <citation type="submission" date="2013-07" db="EMBL/GenBank/DDBJ databases">
        <title>The genome of Eucalyptus grandis.</title>
        <authorList>
            <person name="Schmutz J."/>
            <person name="Hayes R."/>
            <person name="Myburg A."/>
            <person name="Tuskan G."/>
            <person name="Grattapaglia D."/>
            <person name="Rokhsar D.S."/>
        </authorList>
    </citation>
    <scope>NUCLEOTIDE SEQUENCE</scope>
    <source>
        <tissue evidence="4">Leaf extractions</tissue>
    </source>
</reference>
<dbReference type="Gene3D" id="3.40.50.720">
    <property type="entry name" value="NAD(P)-binding Rossmann-like Domain"/>
    <property type="match status" value="1"/>
</dbReference>
<dbReference type="OrthoDB" id="2129491at2759"/>
<dbReference type="SUPFAM" id="SSF51735">
    <property type="entry name" value="NAD(P)-binding Rossmann-fold domains"/>
    <property type="match status" value="1"/>
</dbReference>
<dbReference type="eggNOG" id="KOG2741">
    <property type="taxonomic scope" value="Eukaryota"/>
</dbReference>
<dbReference type="EMBL" id="KK198758">
    <property type="protein sequence ID" value="KCW69430.1"/>
    <property type="molecule type" value="Genomic_DNA"/>
</dbReference>
<accession>A0A059BUZ2</accession>
<organism evidence="4">
    <name type="scientific">Eucalyptus grandis</name>
    <name type="common">Flooded gum</name>
    <dbReference type="NCBI Taxonomy" id="71139"/>
    <lineage>
        <taxon>Eukaryota</taxon>
        <taxon>Viridiplantae</taxon>
        <taxon>Streptophyta</taxon>
        <taxon>Embryophyta</taxon>
        <taxon>Tracheophyta</taxon>
        <taxon>Spermatophyta</taxon>
        <taxon>Magnoliopsida</taxon>
        <taxon>eudicotyledons</taxon>
        <taxon>Gunneridae</taxon>
        <taxon>Pentapetalae</taxon>
        <taxon>rosids</taxon>
        <taxon>malvids</taxon>
        <taxon>Myrtales</taxon>
        <taxon>Myrtaceae</taxon>
        <taxon>Myrtoideae</taxon>
        <taxon>Eucalypteae</taxon>
        <taxon>Eucalyptus</taxon>
    </lineage>
</organism>
<evidence type="ECO:0000256" key="1">
    <source>
        <dbReference type="ARBA" id="ARBA00010928"/>
    </source>
</evidence>
<proteinExistence type="inferred from homology"/>
<dbReference type="InParanoid" id="A0A059BUZ2"/>
<dbReference type="Gene3D" id="3.30.360.10">
    <property type="entry name" value="Dihydrodipicolinate Reductase, domain 2"/>
    <property type="match status" value="1"/>
</dbReference>
<dbReference type="PANTHER" id="PTHR46368">
    <property type="match status" value="1"/>
</dbReference>
<dbReference type="GO" id="GO:0000166">
    <property type="term" value="F:nucleotide binding"/>
    <property type="evidence" value="ECO:0007669"/>
    <property type="project" value="InterPro"/>
</dbReference>
<evidence type="ECO:0000259" key="2">
    <source>
        <dbReference type="Pfam" id="PF01408"/>
    </source>
</evidence>
<dbReference type="Pfam" id="PF01408">
    <property type="entry name" value="GFO_IDH_MocA"/>
    <property type="match status" value="1"/>
</dbReference>
<dbReference type="InterPro" id="IPR055170">
    <property type="entry name" value="GFO_IDH_MocA-like_dom"/>
</dbReference>
<comment type="similarity">
    <text evidence="1">Belongs to the Gfo/Idh/MocA family.</text>
</comment>
<gene>
    <name evidence="4" type="ORF">EUGRSUZ_F02894</name>
</gene>
<dbReference type="Pfam" id="PF22725">
    <property type="entry name" value="GFO_IDH_MocA_C3"/>
    <property type="match status" value="1"/>
</dbReference>
<dbReference type="InterPro" id="IPR000683">
    <property type="entry name" value="Gfo/Idh/MocA-like_OxRdtase_N"/>
</dbReference>
<dbReference type="PANTHER" id="PTHR46368:SF5">
    <property type="entry name" value="NAD(P)-BINDING ROSSMANN-FOLD SUPERFAMILY PROTEIN"/>
    <property type="match status" value="1"/>
</dbReference>